<dbReference type="Pfam" id="PF00069">
    <property type="entry name" value="Pkinase"/>
    <property type="match status" value="1"/>
</dbReference>
<feature type="binding site" evidence="3">
    <location>
        <position position="259"/>
    </location>
    <ligand>
        <name>ATP</name>
        <dbReference type="ChEBI" id="CHEBI:30616"/>
    </ligand>
</feature>
<dbReference type="VEuPathDB" id="ToxoDB:CSUI_004499"/>
<keyword evidence="7" id="KW-0418">Kinase</keyword>
<evidence type="ECO:0000256" key="5">
    <source>
        <dbReference type="SAM" id="Phobius"/>
    </source>
</evidence>
<dbReference type="Gene3D" id="1.10.510.10">
    <property type="entry name" value="Transferase(Phosphotransferase) domain 1"/>
    <property type="match status" value="1"/>
</dbReference>
<sequence length="546" mass="59824">MAPPPGASFSLILGCLGFFSTILLGVINHEDFSFLTLFYDHQLLTSVSATPVSPARAAWRRAASALRNRDRPPVPGPGQPRMSEGRHPERREELSSASSSAVPPIFFGPRGRIFTRFYGEEQGPLGRPGPIYDAVVRSNISGQAPSRSSHVDSSSRNVSDFMGQGFPAAACQITDRSAALELADFAKNLQKHINKNAEALIRPIESVLPEGGKFEIRLTHPGTTASLVYRLIRREFLGAGSNGVVFKVMGERGQEYAMKIPLVRFSSVGTGWSVPEEVVKLSKEELWKKDAEASCNFVEHVETKVSRLLGKDSEQAYNEMHLLSPVMTGRIINLELVTPLANDRGLTNVAILFPHAVADLDQVLSEGEPPEHVKMEITRQMIGALARLHSLGLVHLDIKPGNFVVDGSGNIVLSDMADVEPVPLHDVPTLRAGIEGPGTPNYLPPERAMSRGHPSPLGDAWSLGVTLHQLWFGSFPFNIGSADDKLQALQSIALAQPEYNSPRGSHVPKDIERILRGLLQTDPFRRITPLEIVKKSPIFALHRRFR</sequence>
<keyword evidence="7" id="KW-0808">Transferase</keyword>
<accession>A0A2C6KYI5</accession>
<dbReference type="RefSeq" id="XP_067923329.1">
    <property type="nucleotide sequence ID" value="XM_068064690.1"/>
</dbReference>
<evidence type="ECO:0000313" key="8">
    <source>
        <dbReference type="Proteomes" id="UP000221165"/>
    </source>
</evidence>
<dbReference type="OrthoDB" id="4062651at2759"/>
<evidence type="ECO:0000256" key="4">
    <source>
        <dbReference type="SAM" id="MobiDB-lite"/>
    </source>
</evidence>
<dbReference type="GeneID" id="94427901"/>
<feature type="transmembrane region" description="Helical" evidence="5">
    <location>
        <begin position="6"/>
        <end position="27"/>
    </location>
</feature>
<dbReference type="InterPro" id="IPR011009">
    <property type="entry name" value="Kinase-like_dom_sf"/>
</dbReference>
<dbReference type="SUPFAM" id="SSF56112">
    <property type="entry name" value="Protein kinase-like (PK-like)"/>
    <property type="match status" value="1"/>
</dbReference>
<dbReference type="GO" id="GO:0004674">
    <property type="term" value="F:protein serine/threonine kinase activity"/>
    <property type="evidence" value="ECO:0007669"/>
    <property type="project" value="InterPro"/>
</dbReference>
<evidence type="ECO:0000256" key="1">
    <source>
        <dbReference type="ARBA" id="ARBA00022741"/>
    </source>
</evidence>
<dbReference type="PROSITE" id="PS00108">
    <property type="entry name" value="PROTEIN_KINASE_ST"/>
    <property type="match status" value="1"/>
</dbReference>
<dbReference type="Proteomes" id="UP000221165">
    <property type="component" value="Unassembled WGS sequence"/>
</dbReference>
<dbReference type="GO" id="GO:0010506">
    <property type="term" value="P:regulation of autophagy"/>
    <property type="evidence" value="ECO:0007669"/>
    <property type="project" value="InterPro"/>
</dbReference>
<dbReference type="InterPro" id="IPR000719">
    <property type="entry name" value="Prot_kinase_dom"/>
</dbReference>
<dbReference type="SMART" id="SM00220">
    <property type="entry name" value="S_TKc"/>
    <property type="match status" value="1"/>
</dbReference>
<dbReference type="InterPro" id="IPR008271">
    <property type="entry name" value="Ser/Thr_kinase_AS"/>
</dbReference>
<organism evidence="7 8">
    <name type="scientific">Cystoisospora suis</name>
    <dbReference type="NCBI Taxonomy" id="483139"/>
    <lineage>
        <taxon>Eukaryota</taxon>
        <taxon>Sar</taxon>
        <taxon>Alveolata</taxon>
        <taxon>Apicomplexa</taxon>
        <taxon>Conoidasida</taxon>
        <taxon>Coccidia</taxon>
        <taxon>Eucoccidiorida</taxon>
        <taxon>Eimeriorina</taxon>
        <taxon>Sarcocystidae</taxon>
        <taxon>Cystoisospora</taxon>
    </lineage>
</organism>
<evidence type="ECO:0000259" key="6">
    <source>
        <dbReference type="PROSITE" id="PS50011"/>
    </source>
</evidence>
<protein>
    <submittedName>
        <fullName evidence="7">Rhoptry kinase family protein rop32</fullName>
    </submittedName>
</protein>
<evidence type="ECO:0000256" key="2">
    <source>
        <dbReference type="ARBA" id="ARBA00022840"/>
    </source>
</evidence>
<dbReference type="PROSITE" id="PS50011">
    <property type="entry name" value="PROTEIN_KINASE_DOM"/>
    <property type="match status" value="1"/>
</dbReference>
<feature type="domain" description="Protein kinase" evidence="6">
    <location>
        <begin position="231"/>
        <end position="539"/>
    </location>
</feature>
<gene>
    <name evidence="7" type="ORF">CSUI_004499</name>
</gene>
<dbReference type="PANTHER" id="PTHR24348">
    <property type="entry name" value="SERINE/THREONINE-PROTEIN KINASE UNC-51-RELATED"/>
    <property type="match status" value="1"/>
</dbReference>
<keyword evidence="5" id="KW-0472">Membrane</keyword>
<dbReference type="AlphaFoldDB" id="A0A2C6KYI5"/>
<keyword evidence="1 3" id="KW-0547">Nucleotide-binding</keyword>
<dbReference type="PANTHER" id="PTHR24348:SF68">
    <property type="entry name" value="SERINE_THREONINE-PROTEIN KINASE ATG1C"/>
    <property type="match status" value="1"/>
</dbReference>
<feature type="region of interest" description="Disordered" evidence="4">
    <location>
        <begin position="63"/>
        <end position="101"/>
    </location>
</feature>
<dbReference type="PROSITE" id="PS00107">
    <property type="entry name" value="PROTEIN_KINASE_ATP"/>
    <property type="match status" value="1"/>
</dbReference>
<comment type="caution">
    <text evidence="7">The sequence shown here is derived from an EMBL/GenBank/DDBJ whole genome shotgun (WGS) entry which is preliminary data.</text>
</comment>
<feature type="compositionally biased region" description="Basic and acidic residues" evidence="4">
    <location>
        <begin position="83"/>
        <end position="94"/>
    </location>
</feature>
<keyword evidence="5" id="KW-1133">Transmembrane helix</keyword>
<dbReference type="GO" id="GO:0005737">
    <property type="term" value="C:cytoplasm"/>
    <property type="evidence" value="ECO:0007669"/>
    <property type="project" value="TreeGrafter"/>
</dbReference>
<keyword evidence="2 3" id="KW-0067">ATP-binding</keyword>
<name>A0A2C6KYI5_9APIC</name>
<dbReference type="InterPro" id="IPR045269">
    <property type="entry name" value="Atg1-like"/>
</dbReference>
<keyword evidence="5" id="KW-0812">Transmembrane</keyword>
<evidence type="ECO:0000313" key="7">
    <source>
        <dbReference type="EMBL" id="PHJ21649.1"/>
    </source>
</evidence>
<dbReference type="InterPro" id="IPR017441">
    <property type="entry name" value="Protein_kinase_ATP_BS"/>
</dbReference>
<reference evidence="7 8" key="1">
    <citation type="journal article" date="2017" name="Int. J. Parasitol.">
        <title>The genome of the protozoan parasite Cystoisospora suis and a reverse vaccinology approach to identify vaccine candidates.</title>
        <authorList>
            <person name="Palmieri N."/>
            <person name="Shrestha A."/>
            <person name="Ruttkowski B."/>
            <person name="Beck T."/>
            <person name="Vogl C."/>
            <person name="Tomley F."/>
            <person name="Blake D.P."/>
            <person name="Joachim A."/>
        </authorList>
    </citation>
    <scope>NUCLEOTIDE SEQUENCE [LARGE SCALE GENOMIC DNA]</scope>
    <source>
        <strain evidence="7 8">Wien I</strain>
    </source>
</reference>
<evidence type="ECO:0000256" key="3">
    <source>
        <dbReference type="PROSITE-ProRule" id="PRU10141"/>
    </source>
</evidence>
<dbReference type="EMBL" id="MIGC01002115">
    <property type="protein sequence ID" value="PHJ21649.1"/>
    <property type="molecule type" value="Genomic_DNA"/>
</dbReference>
<keyword evidence="8" id="KW-1185">Reference proteome</keyword>
<dbReference type="GO" id="GO:0005524">
    <property type="term" value="F:ATP binding"/>
    <property type="evidence" value="ECO:0007669"/>
    <property type="project" value="UniProtKB-UniRule"/>
</dbReference>
<proteinExistence type="predicted"/>